<evidence type="ECO:0000256" key="1">
    <source>
        <dbReference type="SAM" id="MobiDB-lite"/>
    </source>
</evidence>
<reference evidence="2 3" key="1">
    <citation type="submission" date="2018-11" db="EMBL/GenBank/DDBJ databases">
        <title>Sequencing the genomes of 1000 actinobacteria strains.</title>
        <authorList>
            <person name="Klenk H.-P."/>
        </authorList>
    </citation>
    <scope>NUCLEOTIDE SEQUENCE [LARGE SCALE GENOMIC DNA]</scope>
    <source>
        <strain evidence="2 3">DSM 44254</strain>
    </source>
</reference>
<evidence type="ECO:0000313" key="2">
    <source>
        <dbReference type="EMBL" id="ROO86392.1"/>
    </source>
</evidence>
<proteinExistence type="predicted"/>
<dbReference type="OrthoDB" id="3481647at2"/>
<name>A0A3N1CYN8_9ACTN</name>
<evidence type="ECO:0000313" key="3">
    <source>
        <dbReference type="Proteomes" id="UP000272400"/>
    </source>
</evidence>
<dbReference type="Proteomes" id="UP000272400">
    <property type="component" value="Unassembled WGS sequence"/>
</dbReference>
<keyword evidence="3" id="KW-1185">Reference proteome</keyword>
<accession>A0A3N1CYN8</accession>
<comment type="caution">
    <text evidence="2">The sequence shown here is derived from an EMBL/GenBank/DDBJ whole genome shotgun (WGS) entry which is preliminary data.</text>
</comment>
<sequence>MDEADKRWEPEETHDKFFAPVTRGGDARGRTIPSERDKPGVSGTGVRGVTKPAPDSGTADEAGVRAAEKHDASRRHPRRSP</sequence>
<feature type="compositionally biased region" description="Basic residues" evidence="1">
    <location>
        <begin position="72"/>
        <end position="81"/>
    </location>
</feature>
<feature type="compositionally biased region" description="Basic and acidic residues" evidence="1">
    <location>
        <begin position="25"/>
        <end position="39"/>
    </location>
</feature>
<dbReference type="AlphaFoldDB" id="A0A3N1CYN8"/>
<organism evidence="2 3">
    <name type="scientific">Actinocorallia herbida</name>
    <dbReference type="NCBI Taxonomy" id="58109"/>
    <lineage>
        <taxon>Bacteria</taxon>
        <taxon>Bacillati</taxon>
        <taxon>Actinomycetota</taxon>
        <taxon>Actinomycetes</taxon>
        <taxon>Streptosporangiales</taxon>
        <taxon>Thermomonosporaceae</taxon>
        <taxon>Actinocorallia</taxon>
    </lineage>
</organism>
<dbReference type="RefSeq" id="WP_123665794.1">
    <property type="nucleotide sequence ID" value="NZ_RJKE01000001.1"/>
</dbReference>
<feature type="compositionally biased region" description="Basic and acidic residues" evidence="1">
    <location>
        <begin position="1"/>
        <end position="17"/>
    </location>
</feature>
<feature type="region of interest" description="Disordered" evidence="1">
    <location>
        <begin position="1"/>
        <end position="81"/>
    </location>
</feature>
<protein>
    <submittedName>
        <fullName evidence="2">Uncharacterized protein</fullName>
    </submittedName>
</protein>
<gene>
    <name evidence="2" type="ORF">EDD29_3957</name>
</gene>
<dbReference type="EMBL" id="RJKE01000001">
    <property type="protein sequence ID" value="ROO86392.1"/>
    <property type="molecule type" value="Genomic_DNA"/>
</dbReference>
<feature type="compositionally biased region" description="Basic and acidic residues" evidence="1">
    <location>
        <begin position="62"/>
        <end position="71"/>
    </location>
</feature>